<accession>A0ACC1MIV4</accession>
<name>A0ACC1MIV4_9HYPO</name>
<evidence type="ECO:0000313" key="2">
    <source>
        <dbReference type="Proteomes" id="UP001143910"/>
    </source>
</evidence>
<proteinExistence type="predicted"/>
<gene>
    <name evidence="1" type="ORF">NQ176_g9946</name>
</gene>
<dbReference type="Proteomes" id="UP001143910">
    <property type="component" value="Unassembled WGS sequence"/>
</dbReference>
<organism evidence="1 2">
    <name type="scientific">Zarea fungicola</name>
    <dbReference type="NCBI Taxonomy" id="93591"/>
    <lineage>
        <taxon>Eukaryota</taxon>
        <taxon>Fungi</taxon>
        <taxon>Dikarya</taxon>
        <taxon>Ascomycota</taxon>
        <taxon>Pezizomycotina</taxon>
        <taxon>Sordariomycetes</taxon>
        <taxon>Hypocreomycetidae</taxon>
        <taxon>Hypocreales</taxon>
        <taxon>Cordycipitaceae</taxon>
        <taxon>Zarea</taxon>
    </lineage>
</organism>
<protein>
    <submittedName>
        <fullName evidence="1">Uncharacterized protein</fullName>
    </submittedName>
</protein>
<evidence type="ECO:0000313" key="1">
    <source>
        <dbReference type="EMBL" id="KAJ2966855.1"/>
    </source>
</evidence>
<dbReference type="EMBL" id="JANJQO010002490">
    <property type="protein sequence ID" value="KAJ2966855.1"/>
    <property type="molecule type" value="Genomic_DNA"/>
</dbReference>
<sequence>MDPLSITASVIAVVQLAAAVGKGFRLLLDAHGSSDQLLQIMNEVTDLEALVRDVKRTTENRGEAALLDSATVATIPALCQDITSLLQDLDSLIHRCIKDEAISKNGSSTIKVKKIAWLRAAERMKEFQAQIRAVRLRMATSLASILSVDMIHVRLMLRELSVVPSKQTVPTAERLEEMNRRFQSIEGVPEQVKQVLEILKAVPPASQSALIPVVDQGRIGDEELVTRHISSTVNPGTHLTADGPGHTLQLTFNSYSTKRLQAIGRLFVGYVGQFSHFLECKECPCVKINDARVNLTYYFPSWFLVKALGVVYQNTQLAGPSLSLRTYRIVPDDSLVFHFAKLGMTPEIQLLFQDKLASPFDISSKTGRSALHFAADWGQEQTCHFLIRQGADAHYEDQYLM</sequence>
<keyword evidence="2" id="KW-1185">Reference proteome</keyword>
<reference evidence="1" key="1">
    <citation type="submission" date="2022-08" db="EMBL/GenBank/DDBJ databases">
        <title>Genome Sequence of Lecanicillium fungicola.</title>
        <authorList>
            <person name="Buettner E."/>
        </authorList>
    </citation>
    <scope>NUCLEOTIDE SEQUENCE</scope>
    <source>
        <strain evidence="1">Babe33</strain>
    </source>
</reference>
<comment type="caution">
    <text evidence="1">The sequence shown here is derived from an EMBL/GenBank/DDBJ whole genome shotgun (WGS) entry which is preliminary data.</text>
</comment>